<proteinExistence type="predicted"/>
<gene>
    <name evidence="1" type="ORF">MARPO_0005s0141</name>
</gene>
<organism evidence="1 2">
    <name type="scientific">Marchantia polymorpha</name>
    <name type="common">Common liverwort</name>
    <name type="synonym">Marchantia aquatica</name>
    <dbReference type="NCBI Taxonomy" id="3197"/>
    <lineage>
        <taxon>Eukaryota</taxon>
        <taxon>Viridiplantae</taxon>
        <taxon>Streptophyta</taxon>
        <taxon>Embryophyta</taxon>
        <taxon>Marchantiophyta</taxon>
        <taxon>Marchantiopsida</taxon>
        <taxon>Marchantiidae</taxon>
        <taxon>Marchantiales</taxon>
        <taxon>Marchantiaceae</taxon>
        <taxon>Marchantia</taxon>
    </lineage>
</organism>
<keyword evidence="2" id="KW-1185">Reference proteome</keyword>
<evidence type="ECO:0000313" key="1">
    <source>
        <dbReference type="EMBL" id="PTQ48500.1"/>
    </source>
</evidence>
<reference evidence="2" key="1">
    <citation type="journal article" date="2017" name="Cell">
        <title>Insights into land plant evolution garnered from the Marchantia polymorpha genome.</title>
        <authorList>
            <person name="Bowman J.L."/>
            <person name="Kohchi T."/>
            <person name="Yamato K.T."/>
            <person name="Jenkins J."/>
            <person name="Shu S."/>
            <person name="Ishizaki K."/>
            <person name="Yamaoka S."/>
            <person name="Nishihama R."/>
            <person name="Nakamura Y."/>
            <person name="Berger F."/>
            <person name="Adam C."/>
            <person name="Aki S.S."/>
            <person name="Althoff F."/>
            <person name="Araki T."/>
            <person name="Arteaga-Vazquez M.A."/>
            <person name="Balasubrmanian S."/>
            <person name="Barry K."/>
            <person name="Bauer D."/>
            <person name="Boehm C.R."/>
            <person name="Briginshaw L."/>
            <person name="Caballero-Perez J."/>
            <person name="Catarino B."/>
            <person name="Chen F."/>
            <person name="Chiyoda S."/>
            <person name="Chovatia M."/>
            <person name="Davies K.M."/>
            <person name="Delmans M."/>
            <person name="Demura T."/>
            <person name="Dierschke T."/>
            <person name="Dolan L."/>
            <person name="Dorantes-Acosta A.E."/>
            <person name="Eklund D.M."/>
            <person name="Florent S.N."/>
            <person name="Flores-Sandoval E."/>
            <person name="Fujiyama A."/>
            <person name="Fukuzawa H."/>
            <person name="Galik B."/>
            <person name="Grimanelli D."/>
            <person name="Grimwood J."/>
            <person name="Grossniklaus U."/>
            <person name="Hamada T."/>
            <person name="Haseloff J."/>
            <person name="Hetherington A.J."/>
            <person name="Higo A."/>
            <person name="Hirakawa Y."/>
            <person name="Hundley H.N."/>
            <person name="Ikeda Y."/>
            <person name="Inoue K."/>
            <person name="Inoue S.I."/>
            <person name="Ishida S."/>
            <person name="Jia Q."/>
            <person name="Kakita M."/>
            <person name="Kanazawa T."/>
            <person name="Kawai Y."/>
            <person name="Kawashima T."/>
            <person name="Kennedy M."/>
            <person name="Kinose K."/>
            <person name="Kinoshita T."/>
            <person name="Kohara Y."/>
            <person name="Koide E."/>
            <person name="Komatsu K."/>
            <person name="Kopischke S."/>
            <person name="Kubo M."/>
            <person name="Kyozuka J."/>
            <person name="Lagercrantz U."/>
            <person name="Lin S.S."/>
            <person name="Lindquist E."/>
            <person name="Lipzen A.M."/>
            <person name="Lu C.W."/>
            <person name="De Luna E."/>
            <person name="Martienssen R.A."/>
            <person name="Minamino N."/>
            <person name="Mizutani M."/>
            <person name="Mizutani M."/>
            <person name="Mochizuki N."/>
            <person name="Monte I."/>
            <person name="Mosher R."/>
            <person name="Nagasaki H."/>
            <person name="Nakagami H."/>
            <person name="Naramoto S."/>
            <person name="Nishitani K."/>
            <person name="Ohtani M."/>
            <person name="Okamoto T."/>
            <person name="Okumura M."/>
            <person name="Phillips J."/>
            <person name="Pollak B."/>
            <person name="Reinders A."/>
            <person name="Rovekamp M."/>
            <person name="Sano R."/>
            <person name="Sawa S."/>
            <person name="Schmid M.W."/>
            <person name="Shirakawa M."/>
            <person name="Solano R."/>
            <person name="Spunde A."/>
            <person name="Suetsugu N."/>
            <person name="Sugano S."/>
            <person name="Sugiyama A."/>
            <person name="Sun R."/>
            <person name="Suzuki Y."/>
            <person name="Takenaka M."/>
            <person name="Takezawa D."/>
            <person name="Tomogane H."/>
            <person name="Tsuzuki M."/>
            <person name="Ueda T."/>
            <person name="Umeda M."/>
            <person name="Ward J.M."/>
            <person name="Watanabe Y."/>
            <person name="Yazaki K."/>
            <person name="Yokoyama R."/>
            <person name="Yoshitake Y."/>
            <person name="Yotsui I."/>
            <person name="Zachgo S."/>
            <person name="Schmutz J."/>
        </authorList>
    </citation>
    <scope>NUCLEOTIDE SEQUENCE [LARGE SCALE GENOMIC DNA]</scope>
    <source>
        <strain evidence="2">Tak-1</strain>
    </source>
</reference>
<dbReference type="Proteomes" id="UP000244005">
    <property type="component" value="Unassembled WGS sequence"/>
</dbReference>
<dbReference type="EMBL" id="KZ772677">
    <property type="protein sequence ID" value="PTQ48500.1"/>
    <property type="molecule type" value="Genomic_DNA"/>
</dbReference>
<dbReference type="AlphaFoldDB" id="A0A2R6XQV9"/>
<protein>
    <submittedName>
        <fullName evidence="1">Uncharacterized protein</fullName>
    </submittedName>
</protein>
<evidence type="ECO:0000313" key="2">
    <source>
        <dbReference type="Proteomes" id="UP000244005"/>
    </source>
</evidence>
<sequence length="123" mass="15524">MRVQEFLGERRTFRHRRHGRLWRKREGLRAKEDIRRHRPACQRRTGASPLSKYLSTTRLRIRSLRHKRLRRRRSVGRSLRLRGLRVRRLRRKHLWRRPNLRNRRSTIAGRRRHVCLRHRRLRL</sequence>
<accession>A0A2R6XQV9</accession>
<name>A0A2R6XQV9_MARPO</name>